<dbReference type="EMBL" id="JADBEO010000019">
    <property type="protein sequence ID" value="MDR4307054.1"/>
    <property type="molecule type" value="Genomic_DNA"/>
</dbReference>
<feature type="chain" id="PRO_5046982484" description="DUF302 domain-containing protein" evidence="1">
    <location>
        <begin position="19"/>
        <end position="151"/>
    </location>
</feature>
<evidence type="ECO:0000256" key="1">
    <source>
        <dbReference type="SAM" id="SignalP"/>
    </source>
</evidence>
<reference evidence="2" key="1">
    <citation type="submission" date="2020-10" db="EMBL/GenBank/DDBJ databases">
        <authorList>
            <person name="Abbas A."/>
            <person name="Razzaq R."/>
            <person name="Waqas M."/>
            <person name="Abbas N."/>
            <person name="Nielsen T.K."/>
            <person name="Hansen L.H."/>
            <person name="Hussain S."/>
            <person name="Shahid M."/>
        </authorList>
    </citation>
    <scope>NUCLEOTIDE SEQUENCE</scope>
    <source>
        <strain evidence="2">S14</strain>
    </source>
</reference>
<comment type="caution">
    <text evidence="2">The sequence shown here is derived from an EMBL/GenBank/DDBJ whole genome shotgun (WGS) entry which is preliminary data.</text>
</comment>
<evidence type="ECO:0008006" key="4">
    <source>
        <dbReference type="Google" id="ProtNLM"/>
    </source>
</evidence>
<organism evidence="2 3">
    <name type="scientific">Chelatococcus sambhunathii</name>
    <dbReference type="NCBI Taxonomy" id="363953"/>
    <lineage>
        <taxon>Bacteria</taxon>
        <taxon>Pseudomonadati</taxon>
        <taxon>Pseudomonadota</taxon>
        <taxon>Alphaproteobacteria</taxon>
        <taxon>Hyphomicrobiales</taxon>
        <taxon>Chelatococcaceae</taxon>
        <taxon>Chelatococcus</taxon>
    </lineage>
</organism>
<protein>
    <recommendedName>
        <fullName evidence="4">DUF302 domain-containing protein</fullName>
    </recommendedName>
</protein>
<accession>A0ABU1DGC8</accession>
<keyword evidence="1" id="KW-0732">Signal</keyword>
<dbReference type="RefSeq" id="WP_309391513.1">
    <property type="nucleotide sequence ID" value="NZ_JADBEO010000019.1"/>
</dbReference>
<dbReference type="Proteomes" id="UP001181622">
    <property type="component" value="Unassembled WGS sequence"/>
</dbReference>
<evidence type="ECO:0000313" key="3">
    <source>
        <dbReference type="Proteomes" id="UP001181622"/>
    </source>
</evidence>
<evidence type="ECO:0000313" key="2">
    <source>
        <dbReference type="EMBL" id="MDR4307054.1"/>
    </source>
</evidence>
<sequence>MRVAIFLCAILAFVLAAAALPTSLPAEAGAAQQNHPQTVRSAQDLKATVAALETALRRRGVETLVKVERPGPNGPATLVMFVDPTHQSDPTGYAMDEIEPRLRVLVSENGGAVSIAFDDARTLARRAGLDLEEATTANRALLDAANEAAAS</sequence>
<proteinExistence type="predicted"/>
<feature type="signal peptide" evidence="1">
    <location>
        <begin position="1"/>
        <end position="18"/>
    </location>
</feature>
<name>A0ABU1DGC8_9HYPH</name>
<gene>
    <name evidence="2" type="ORF">IHQ68_10530</name>
</gene>
<keyword evidence="3" id="KW-1185">Reference proteome</keyword>